<organism evidence="2 3">
    <name type="scientific">Armillaria tabescens</name>
    <name type="common">Ringless honey mushroom</name>
    <name type="synonym">Agaricus tabescens</name>
    <dbReference type="NCBI Taxonomy" id="1929756"/>
    <lineage>
        <taxon>Eukaryota</taxon>
        <taxon>Fungi</taxon>
        <taxon>Dikarya</taxon>
        <taxon>Basidiomycota</taxon>
        <taxon>Agaricomycotina</taxon>
        <taxon>Agaricomycetes</taxon>
        <taxon>Agaricomycetidae</taxon>
        <taxon>Agaricales</taxon>
        <taxon>Marasmiineae</taxon>
        <taxon>Physalacriaceae</taxon>
        <taxon>Desarmillaria</taxon>
    </lineage>
</organism>
<evidence type="ECO:0000313" key="3">
    <source>
        <dbReference type="Proteomes" id="UP001175211"/>
    </source>
</evidence>
<dbReference type="EMBL" id="JAUEPS010000001">
    <property type="protein sequence ID" value="KAK0469276.1"/>
    <property type="molecule type" value="Genomic_DNA"/>
</dbReference>
<dbReference type="AlphaFoldDB" id="A0AA39NP79"/>
<sequence length="303" mass="34247">MLSIITKHLGVGSVRYILGILFLLSIRAFPFAWHGRVLWPYFAFHIQYRFHGLNLIRKSTSAKQAATQAWWDSHSPIGKNPFDLVLKYTDWSSPDVCDYNLHLSKTRVMQRYAEHCSLNVFNRKTDMCFVSTAFCPWEQHHFYLSERYPYSSDSKSVVVSDMGGEVAVSGRKGLHTTVTLAFCEKFPINSPKNLTEPLVHCVSISQVCFKIGRITVPPALVLALSGCSDGNYTLANPPSGYLAAQRAVAEGTVKDLLKGHWKDVPKSERWWEESLGGNIEKIRAERLAVMDDIRLGMQKAKAY</sequence>
<keyword evidence="1" id="KW-1133">Transmembrane helix</keyword>
<dbReference type="GeneID" id="85362435"/>
<gene>
    <name evidence="2" type="ORF">EV420DRAFT_1658995</name>
</gene>
<reference evidence="2" key="1">
    <citation type="submission" date="2023-06" db="EMBL/GenBank/DDBJ databases">
        <authorList>
            <consortium name="Lawrence Berkeley National Laboratory"/>
            <person name="Ahrendt S."/>
            <person name="Sahu N."/>
            <person name="Indic B."/>
            <person name="Wong-Bajracharya J."/>
            <person name="Merenyi Z."/>
            <person name="Ke H.-M."/>
            <person name="Monk M."/>
            <person name="Kocsube S."/>
            <person name="Drula E."/>
            <person name="Lipzen A."/>
            <person name="Balint B."/>
            <person name="Henrissat B."/>
            <person name="Andreopoulos B."/>
            <person name="Martin F.M."/>
            <person name="Harder C.B."/>
            <person name="Rigling D."/>
            <person name="Ford K.L."/>
            <person name="Foster G.D."/>
            <person name="Pangilinan J."/>
            <person name="Papanicolaou A."/>
            <person name="Barry K."/>
            <person name="LaButti K."/>
            <person name="Viragh M."/>
            <person name="Koriabine M."/>
            <person name="Yan M."/>
            <person name="Riley R."/>
            <person name="Champramary S."/>
            <person name="Plett K.L."/>
            <person name="Tsai I.J."/>
            <person name="Slot J."/>
            <person name="Sipos G."/>
            <person name="Plett J."/>
            <person name="Nagy L.G."/>
            <person name="Grigoriev I.V."/>
        </authorList>
    </citation>
    <scope>NUCLEOTIDE SEQUENCE</scope>
    <source>
        <strain evidence="2">CCBAS 213</strain>
    </source>
</reference>
<dbReference type="InterPro" id="IPR051490">
    <property type="entry name" value="THEM6_lcsJ_thioesterase"/>
</dbReference>
<name>A0AA39NP79_ARMTA</name>
<protein>
    <submittedName>
        <fullName evidence="2">Uncharacterized protein</fullName>
    </submittedName>
</protein>
<proteinExistence type="predicted"/>
<comment type="caution">
    <text evidence="2">The sequence shown here is derived from an EMBL/GenBank/DDBJ whole genome shotgun (WGS) entry which is preliminary data.</text>
</comment>
<feature type="transmembrane region" description="Helical" evidence="1">
    <location>
        <begin position="12"/>
        <end position="33"/>
    </location>
</feature>
<dbReference type="PANTHER" id="PTHR12475">
    <property type="match status" value="1"/>
</dbReference>
<dbReference type="RefSeq" id="XP_060339069.1">
    <property type="nucleotide sequence ID" value="XM_060478887.1"/>
</dbReference>
<dbReference type="Proteomes" id="UP001175211">
    <property type="component" value="Unassembled WGS sequence"/>
</dbReference>
<keyword evidence="1" id="KW-0472">Membrane</keyword>
<evidence type="ECO:0000313" key="2">
    <source>
        <dbReference type="EMBL" id="KAK0469276.1"/>
    </source>
</evidence>
<keyword evidence="3" id="KW-1185">Reference proteome</keyword>
<accession>A0AA39NP79</accession>
<evidence type="ECO:0000256" key="1">
    <source>
        <dbReference type="SAM" id="Phobius"/>
    </source>
</evidence>
<keyword evidence="1" id="KW-0812">Transmembrane</keyword>
<dbReference type="PANTHER" id="PTHR12475:SF4">
    <property type="entry name" value="PROTEIN THEM6"/>
    <property type="match status" value="1"/>
</dbReference>